<reference evidence="2 3" key="1">
    <citation type="submission" date="2022-03" db="EMBL/GenBank/DDBJ databases">
        <authorList>
            <person name="Macdonald S."/>
            <person name="Ahmed S."/>
            <person name="Newling K."/>
        </authorList>
    </citation>
    <scope>NUCLEOTIDE SEQUENCE [LARGE SCALE GENOMIC DNA]</scope>
</reference>
<comment type="caution">
    <text evidence="2">The sequence shown here is derived from an EMBL/GenBank/DDBJ whole genome shotgun (WGS) entry which is preliminary data.</text>
</comment>
<evidence type="ECO:0000313" key="2">
    <source>
        <dbReference type="EMBL" id="CAH8305287.1"/>
    </source>
</evidence>
<protein>
    <submittedName>
        <fullName evidence="2">Uncharacterized protein</fullName>
    </submittedName>
</protein>
<keyword evidence="3" id="KW-1185">Reference proteome</keyword>
<feature type="region of interest" description="Disordered" evidence="1">
    <location>
        <begin position="1"/>
        <end position="68"/>
    </location>
</feature>
<dbReference type="EMBL" id="CAKOAT010060933">
    <property type="protein sequence ID" value="CAH8305287.1"/>
    <property type="molecule type" value="Genomic_DNA"/>
</dbReference>
<evidence type="ECO:0000313" key="3">
    <source>
        <dbReference type="Proteomes" id="UP001642260"/>
    </source>
</evidence>
<name>A0ABC8IWU4_ERUVS</name>
<dbReference type="AlphaFoldDB" id="A0ABC8IWU4"/>
<gene>
    <name evidence="2" type="ORF">ERUC_LOCUS3827</name>
</gene>
<feature type="compositionally biased region" description="Acidic residues" evidence="1">
    <location>
        <begin position="45"/>
        <end position="57"/>
    </location>
</feature>
<organism evidence="2 3">
    <name type="scientific">Eruca vesicaria subsp. sativa</name>
    <name type="common">Garden rocket</name>
    <name type="synonym">Eruca sativa</name>
    <dbReference type="NCBI Taxonomy" id="29727"/>
    <lineage>
        <taxon>Eukaryota</taxon>
        <taxon>Viridiplantae</taxon>
        <taxon>Streptophyta</taxon>
        <taxon>Embryophyta</taxon>
        <taxon>Tracheophyta</taxon>
        <taxon>Spermatophyta</taxon>
        <taxon>Magnoliopsida</taxon>
        <taxon>eudicotyledons</taxon>
        <taxon>Gunneridae</taxon>
        <taxon>Pentapetalae</taxon>
        <taxon>rosids</taxon>
        <taxon>malvids</taxon>
        <taxon>Brassicales</taxon>
        <taxon>Brassicaceae</taxon>
        <taxon>Brassiceae</taxon>
        <taxon>Eruca</taxon>
    </lineage>
</organism>
<proteinExistence type="predicted"/>
<sequence length="119" mass="13735">MVHSEYVDDPGEPCPEPKPPEHSQNNTRLYKEEVGLGNKSWSSDTDSEISMEEDEREEAIHEGYKPFQQEKKSSVYGFTTYNRVPIHSTPTVPRKQILKRSDNRYNSLVFSGKSKDPEM</sequence>
<evidence type="ECO:0000256" key="1">
    <source>
        <dbReference type="SAM" id="MobiDB-lite"/>
    </source>
</evidence>
<dbReference type="Proteomes" id="UP001642260">
    <property type="component" value="Unassembled WGS sequence"/>
</dbReference>
<feature type="compositionally biased region" description="Basic and acidic residues" evidence="1">
    <location>
        <begin position="58"/>
        <end position="68"/>
    </location>
</feature>
<accession>A0ABC8IWU4</accession>